<evidence type="ECO:0000313" key="2">
    <source>
        <dbReference type="Proteomes" id="UP000316649"/>
    </source>
</evidence>
<organism evidence="1 2">
    <name type="scientific">Sedimenticola selenatireducens</name>
    <dbReference type="NCBI Taxonomy" id="191960"/>
    <lineage>
        <taxon>Bacteria</taxon>
        <taxon>Pseudomonadati</taxon>
        <taxon>Pseudomonadota</taxon>
        <taxon>Gammaproteobacteria</taxon>
        <taxon>Chromatiales</taxon>
        <taxon>Sedimenticolaceae</taxon>
        <taxon>Sedimenticola</taxon>
    </lineage>
</organism>
<dbReference type="InterPro" id="IPR038590">
    <property type="entry name" value="YaeQ_sf"/>
</dbReference>
<protein>
    <submittedName>
        <fullName evidence="1">YaeQ family protein</fullName>
    </submittedName>
</protein>
<keyword evidence="2" id="KW-1185">Reference proteome</keyword>
<sequence length="179" mass="20656">MAEKSTIYRATINLSDIDRGVYTEQQLTLACHPSETMERLLVRIIAYCLCFEETLEFTKGICEGTSPDIWMRDQDGRILHWLEVGLPTPERIQEACRRAKHATFYLYGQHLDRWLQMHGEKLTALSRLQLFRIEADFLKSLVNSASRKMSWTVTQTEGTLYLSDGTQDLTTPITLIKLP</sequence>
<dbReference type="EMBL" id="VMNH01000010">
    <property type="protein sequence ID" value="TVO74854.1"/>
    <property type="molecule type" value="Genomic_DNA"/>
</dbReference>
<proteinExistence type="predicted"/>
<evidence type="ECO:0000313" key="1">
    <source>
        <dbReference type="EMBL" id="TVO74854.1"/>
    </source>
</evidence>
<dbReference type="OrthoDB" id="5293309at2"/>
<dbReference type="Gene3D" id="3.10.640.10">
    <property type="entry name" value="Restriction endonuclease-like alpha-beta roll domain"/>
    <property type="match status" value="1"/>
</dbReference>
<comment type="caution">
    <text evidence="1">The sequence shown here is derived from an EMBL/GenBank/DDBJ whole genome shotgun (WGS) entry which is preliminary data.</text>
</comment>
<dbReference type="PIRSF" id="PIRSF011484">
    <property type="entry name" value="YaeQ"/>
    <property type="match status" value="1"/>
</dbReference>
<dbReference type="PANTHER" id="PTHR38784:SF1">
    <property type="entry name" value="SUCROSE PHOSPHORYLASE"/>
    <property type="match status" value="1"/>
</dbReference>
<dbReference type="AlphaFoldDB" id="A0A558DN01"/>
<dbReference type="Pfam" id="PF07152">
    <property type="entry name" value="YaeQ"/>
    <property type="match status" value="1"/>
</dbReference>
<gene>
    <name evidence="1" type="ORF">FHP88_10185</name>
</gene>
<dbReference type="PANTHER" id="PTHR38784">
    <property type="entry name" value="SUCROSE PHOSPHORYLASE"/>
    <property type="match status" value="1"/>
</dbReference>
<dbReference type="SMART" id="SM01322">
    <property type="entry name" value="YaeQ"/>
    <property type="match status" value="1"/>
</dbReference>
<dbReference type="SUPFAM" id="SSF52980">
    <property type="entry name" value="Restriction endonuclease-like"/>
    <property type="match status" value="1"/>
</dbReference>
<dbReference type="InterPro" id="IPR011335">
    <property type="entry name" value="Restrct_endonuc-II-like"/>
</dbReference>
<accession>A0A558DN01</accession>
<dbReference type="InterPro" id="IPR009822">
    <property type="entry name" value="YaeQ"/>
</dbReference>
<reference evidence="1 2" key="1">
    <citation type="submission" date="2019-07" db="EMBL/GenBank/DDBJ databases">
        <title>The pathways for chlorine oxyanion respiration interact through the shared metabolite chlorate.</title>
        <authorList>
            <person name="Barnum T.P."/>
            <person name="Cheng Y."/>
            <person name="Hill K.A."/>
            <person name="Lucas L.N."/>
            <person name="Carlson H.K."/>
            <person name="Coates J.D."/>
        </authorList>
    </citation>
    <scope>NUCLEOTIDE SEQUENCE [LARGE SCALE GENOMIC DNA]</scope>
    <source>
        <strain evidence="1 2">BK-1</strain>
    </source>
</reference>
<dbReference type="Proteomes" id="UP000316649">
    <property type="component" value="Unassembled WGS sequence"/>
</dbReference>
<dbReference type="RefSeq" id="WP_144358940.1">
    <property type="nucleotide sequence ID" value="NZ_VMNH01000010.1"/>
</dbReference>
<name>A0A558DN01_9GAMM</name>